<dbReference type="Gene3D" id="6.10.250.2640">
    <property type="match status" value="1"/>
</dbReference>
<dbReference type="SUPFAM" id="SSF56371">
    <property type="entry name" value="Ribosome inactivating proteins (RIP)"/>
    <property type="match status" value="1"/>
</dbReference>
<keyword evidence="1 2" id="KW-0002">3D-structure</keyword>
<dbReference type="InterPro" id="IPR036041">
    <property type="entry name" value="Ribosome-inact_prot_sf"/>
</dbReference>
<dbReference type="PDBsum" id="4HR6"/>
<accession>U3KRF6</accession>
<protein>
    <submittedName>
        <fullName evidence="1">Lectin</fullName>
    </submittedName>
</protein>
<dbReference type="PDB" id="4HR6">
    <property type="method" value="X-ray"/>
    <property type="resolution" value="2.25 A"/>
    <property type="chains" value="A=1-41"/>
</dbReference>
<dbReference type="AlphaFoldDB" id="U3KRF6"/>
<sequence length="41" mass="4640">ANLRLSEANSGTYKTFIGRVREELGSETYRLYGIPVLKHSL</sequence>
<dbReference type="GO" id="GO:0017148">
    <property type="term" value="P:negative regulation of translation"/>
    <property type="evidence" value="ECO:0007669"/>
    <property type="project" value="InterPro"/>
</dbReference>
<reference evidence="1 2" key="1">
    <citation type="journal article" date="2013" name="Acta Crystallogr. D">
        <title>The sequence and structure of snake gourd (Trichosanthes anguina) seed lectin, a three-chain nontoxic homologue of type II RIPs.</title>
        <authorList>
            <person name="Sharma A."/>
            <person name="Pohlentz G."/>
            <person name="Bobbili K.B."/>
            <person name="Jeyaprakash A.A."/>
            <person name="Chandran T."/>
            <person name="Mormann M."/>
            <person name="Swamy M.J."/>
            <person name="Vijayssan M."/>
        </authorList>
    </citation>
    <scope>X-RAY CRYSTALLOGRAPHY (2.25 ANGSTROMS)</scope>
</reference>
<evidence type="ECO:0000313" key="1">
    <source>
        <dbReference type="PDB" id="4HR6"/>
    </source>
</evidence>
<proteinExistence type="evidence at protein level"/>
<dbReference type="GO" id="GO:0030598">
    <property type="term" value="F:rRNA N-glycosylase activity"/>
    <property type="evidence" value="ECO:0007669"/>
    <property type="project" value="InterPro"/>
</dbReference>
<organism evidence="1">
    <name type="scientific">Trichosanthes anguina</name>
    <name type="common">Snake gourd</name>
    <dbReference type="NCBI Taxonomy" id="50544"/>
    <lineage>
        <taxon>Eukaryota</taxon>
        <taxon>Viridiplantae</taxon>
        <taxon>Streptophyta</taxon>
        <taxon>Embryophyta</taxon>
        <taxon>Tracheophyta</taxon>
        <taxon>Spermatophyta</taxon>
        <taxon>Magnoliopsida</taxon>
        <taxon>eudicotyledons</taxon>
        <taxon>Gunneridae</taxon>
        <taxon>Pentapetalae</taxon>
        <taxon>rosids</taxon>
        <taxon>fabids</taxon>
        <taxon>Cucurbitales</taxon>
        <taxon>Cucurbitaceae</taxon>
        <taxon>Sicyoeae</taxon>
        <taxon>Trichosanthes</taxon>
    </lineage>
</organism>
<evidence type="ECO:0007829" key="2">
    <source>
        <dbReference type="PDB" id="4HR6"/>
    </source>
</evidence>
<name>U3KRF6_TRIAN</name>
<dbReference type="SMR" id="U3KRF6"/>